<name>A0ABV6KTS6_9BACI</name>
<feature type="transmembrane region" description="Helical" evidence="6">
    <location>
        <begin position="208"/>
        <end position="235"/>
    </location>
</feature>
<feature type="transmembrane region" description="Helical" evidence="6">
    <location>
        <begin position="164"/>
        <end position="187"/>
    </location>
</feature>
<dbReference type="PANTHER" id="PTHR23531">
    <property type="entry name" value="QUINOLENE RESISTANCE PROTEIN NORA"/>
    <property type="match status" value="1"/>
</dbReference>
<dbReference type="InterPro" id="IPR020846">
    <property type="entry name" value="MFS_dom"/>
</dbReference>
<dbReference type="PROSITE" id="PS50850">
    <property type="entry name" value="MFS"/>
    <property type="match status" value="1"/>
</dbReference>
<evidence type="ECO:0000256" key="4">
    <source>
        <dbReference type="ARBA" id="ARBA00022989"/>
    </source>
</evidence>
<feature type="transmembrane region" description="Helical" evidence="6">
    <location>
        <begin position="139"/>
        <end position="158"/>
    </location>
</feature>
<feature type="transmembrane region" description="Helical" evidence="6">
    <location>
        <begin position="79"/>
        <end position="97"/>
    </location>
</feature>
<accession>A0ABV6KTS6</accession>
<feature type="domain" description="Major facilitator superfamily (MFS) profile" evidence="7">
    <location>
        <begin position="13"/>
        <end position="388"/>
    </location>
</feature>
<dbReference type="InterPro" id="IPR011701">
    <property type="entry name" value="MFS"/>
</dbReference>
<evidence type="ECO:0000259" key="7">
    <source>
        <dbReference type="PROSITE" id="PS50850"/>
    </source>
</evidence>
<feature type="transmembrane region" description="Helical" evidence="6">
    <location>
        <begin position="51"/>
        <end position="67"/>
    </location>
</feature>
<comment type="caution">
    <text evidence="8">The sequence shown here is derived from an EMBL/GenBank/DDBJ whole genome shotgun (WGS) entry which is preliminary data.</text>
</comment>
<feature type="transmembrane region" description="Helical" evidence="6">
    <location>
        <begin position="241"/>
        <end position="260"/>
    </location>
</feature>
<dbReference type="Gene3D" id="1.20.1250.20">
    <property type="entry name" value="MFS general substrate transporter like domains"/>
    <property type="match status" value="1"/>
</dbReference>
<evidence type="ECO:0000313" key="9">
    <source>
        <dbReference type="Proteomes" id="UP001589738"/>
    </source>
</evidence>
<dbReference type="InterPro" id="IPR036259">
    <property type="entry name" value="MFS_trans_sf"/>
</dbReference>
<protein>
    <submittedName>
        <fullName evidence="8">MFS transporter</fullName>
    </submittedName>
</protein>
<feature type="transmembrane region" description="Helical" evidence="6">
    <location>
        <begin position="298"/>
        <end position="316"/>
    </location>
</feature>
<feature type="transmembrane region" description="Helical" evidence="6">
    <location>
        <begin position="337"/>
        <end position="360"/>
    </location>
</feature>
<evidence type="ECO:0000256" key="6">
    <source>
        <dbReference type="SAM" id="Phobius"/>
    </source>
</evidence>
<evidence type="ECO:0000256" key="3">
    <source>
        <dbReference type="ARBA" id="ARBA00022692"/>
    </source>
</evidence>
<comment type="subcellular location">
    <subcellularLocation>
        <location evidence="1">Cell membrane</location>
        <topology evidence="1">Multi-pass membrane protein</topology>
    </subcellularLocation>
</comment>
<dbReference type="CDD" id="cd17489">
    <property type="entry name" value="MFS_YfcJ_like"/>
    <property type="match status" value="1"/>
</dbReference>
<proteinExistence type="predicted"/>
<feature type="transmembrane region" description="Helical" evidence="6">
    <location>
        <begin position="21"/>
        <end position="39"/>
    </location>
</feature>
<keyword evidence="9" id="KW-1185">Reference proteome</keyword>
<dbReference type="SUPFAM" id="SSF103473">
    <property type="entry name" value="MFS general substrate transporter"/>
    <property type="match status" value="1"/>
</dbReference>
<evidence type="ECO:0000256" key="5">
    <source>
        <dbReference type="ARBA" id="ARBA00023136"/>
    </source>
</evidence>
<reference evidence="8 9" key="1">
    <citation type="submission" date="2024-09" db="EMBL/GenBank/DDBJ databases">
        <authorList>
            <person name="Sun Q."/>
            <person name="Mori K."/>
        </authorList>
    </citation>
    <scope>NUCLEOTIDE SEQUENCE [LARGE SCALE GENOMIC DNA]</scope>
    <source>
        <strain evidence="8 9">CGMCC 1.9126</strain>
    </source>
</reference>
<feature type="transmembrane region" description="Helical" evidence="6">
    <location>
        <begin position="109"/>
        <end position="127"/>
    </location>
</feature>
<dbReference type="Pfam" id="PF07690">
    <property type="entry name" value="MFS_1"/>
    <property type="match status" value="1"/>
</dbReference>
<organism evidence="8 9">
    <name type="scientific">Robertmurraya beringensis</name>
    <dbReference type="NCBI Taxonomy" id="641660"/>
    <lineage>
        <taxon>Bacteria</taxon>
        <taxon>Bacillati</taxon>
        <taxon>Bacillota</taxon>
        <taxon>Bacilli</taxon>
        <taxon>Bacillales</taxon>
        <taxon>Bacillaceae</taxon>
        <taxon>Robertmurraya</taxon>
    </lineage>
</organism>
<dbReference type="RefSeq" id="WP_377058584.1">
    <property type="nucleotide sequence ID" value="NZ_JBHLUU010000110.1"/>
</dbReference>
<evidence type="ECO:0000256" key="2">
    <source>
        <dbReference type="ARBA" id="ARBA00022448"/>
    </source>
</evidence>
<dbReference type="Proteomes" id="UP001589738">
    <property type="component" value="Unassembled WGS sequence"/>
</dbReference>
<keyword evidence="2" id="KW-0813">Transport</keyword>
<dbReference type="PANTHER" id="PTHR23531:SF2">
    <property type="entry name" value="PERMEASE"/>
    <property type="match status" value="1"/>
</dbReference>
<dbReference type="InterPro" id="IPR052714">
    <property type="entry name" value="MFS_Exporter"/>
</dbReference>
<feature type="transmembrane region" description="Helical" evidence="6">
    <location>
        <begin position="272"/>
        <end position="292"/>
    </location>
</feature>
<feature type="transmembrane region" description="Helical" evidence="6">
    <location>
        <begin position="366"/>
        <end position="384"/>
    </location>
</feature>
<dbReference type="EMBL" id="JBHLUU010000110">
    <property type="protein sequence ID" value="MFC0476730.1"/>
    <property type="molecule type" value="Genomic_DNA"/>
</dbReference>
<keyword evidence="5 6" id="KW-0472">Membrane</keyword>
<sequence length="407" mass="44180">MDDTKQTKLWTRNFISVSASNFFLFMSFYFLLVTLPVYIVNDLGASKSSAGLLTTAFLLAAIIIRPFSGKLIEKYGGRIILITSLVLFLATTLLYFFSNSVPQLLTVRLVHGLSFGMATTAAVSIVADIIPEKRRGEGMGYFILSSALAMVIGPYLGLTSMQSGGITMMLMIALVASLGGLVAGFSLSKTKVQREASKGPTKFTTGSLFEKSALPIAITGAFFAIIYSSIISFISVYANEIHLGHVASFFFVVYAIVLLVSRPFTGRWFDQFGANIIVFPGIVLFSIGLFILSQASSGFIFLLAAAFIGLGWGTLFPTFQTIAIQSAPPKRRAMATATFLSVFDMGIGFGSYLVGLLASGLSFNQLYFYGSFYVLAGMAVYIYFNLRKSISKNAEATYHTELNKRAN</sequence>
<gene>
    <name evidence="8" type="ORF">ACFFHF_16125</name>
</gene>
<keyword evidence="3 6" id="KW-0812">Transmembrane</keyword>
<keyword evidence="4 6" id="KW-1133">Transmembrane helix</keyword>
<evidence type="ECO:0000256" key="1">
    <source>
        <dbReference type="ARBA" id="ARBA00004651"/>
    </source>
</evidence>
<evidence type="ECO:0000313" key="8">
    <source>
        <dbReference type="EMBL" id="MFC0476730.1"/>
    </source>
</evidence>